<dbReference type="InterPro" id="IPR020616">
    <property type="entry name" value="Thiolase_N"/>
</dbReference>
<reference evidence="3" key="2">
    <citation type="submission" date="2023-01" db="EMBL/GenBank/DDBJ databases">
        <title>Draft genome sequence of Algimonas ampicilliniresistens strain NBRC 108219.</title>
        <authorList>
            <person name="Sun Q."/>
            <person name="Mori K."/>
        </authorList>
    </citation>
    <scope>NUCLEOTIDE SEQUENCE</scope>
    <source>
        <strain evidence="3">NBRC 108219</strain>
    </source>
</reference>
<comment type="caution">
    <text evidence="3">The sequence shown here is derived from an EMBL/GenBank/DDBJ whole genome shotgun (WGS) entry which is preliminary data.</text>
</comment>
<accession>A0ABQ5VDX6</accession>
<dbReference type="PIRSF" id="PIRSF000429">
    <property type="entry name" value="Ac-CoA_Ac_transf"/>
    <property type="match status" value="1"/>
</dbReference>
<dbReference type="PANTHER" id="PTHR42870:SF1">
    <property type="entry name" value="NON-SPECIFIC LIPID-TRANSFER PROTEIN-LIKE 2"/>
    <property type="match status" value="1"/>
</dbReference>
<dbReference type="InterPro" id="IPR055140">
    <property type="entry name" value="Thiolase_C_2"/>
</dbReference>
<dbReference type="NCBIfam" id="NF004936">
    <property type="entry name" value="PRK06289.1"/>
    <property type="match status" value="1"/>
</dbReference>
<dbReference type="InterPro" id="IPR002155">
    <property type="entry name" value="Thiolase"/>
</dbReference>
<dbReference type="RefSeq" id="WP_284392381.1">
    <property type="nucleotide sequence ID" value="NZ_BSNK01000002.1"/>
</dbReference>
<evidence type="ECO:0000313" key="3">
    <source>
        <dbReference type="EMBL" id="GLQ25157.1"/>
    </source>
</evidence>
<feature type="domain" description="Thiolase C-terminal" evidence="2">
    <location>
        <begin position="271"/>
        <end position="409"/>
    </location>
</feature>
<dbReference type="CDD" id="cd00829">
    <property type="entry name" value="SCP-x_thiolase"/>
    <property type="match status" value="1"/>
</dbReference>
<evidence type="ECO:0000259" key="2">
    <source>
        <dbReference type="Pfam" id="PF22691"/>
    </source>
</evidence>
<reference evidence="3" key="1">
    <citation type="journal article" date="2014" name="Int. J. Syst. Evol. Microbiol.">
        <title>Complete genome of a new Firmicutes species belonging to the dominant human colonic microbiota ('Ruminococcus bicirculans') reveals two chromosomes and a selective capacity to utilize plant glucans.</title>
        <authorList>
            <consortium name="NISC Comparative Sequencing Program"/>
            <person name="Wegmann U."/>
            <person name="Louis P."/>
            <person name="Goesmann A."/>
            <person name="Henrissat B."/>
            <person name="Duncan S.H."/>
            <person name="Flint H.J."/>
        </authorList>
    </citation>
    <scope>NUCLEOTIDE SEQUENCE</scope>
    <source>
        <strain evidence="3">NBRC 108219</strain>
    </source>
</reference>
<evidence type="ECO:0000259" key="1">
    <source>
        <dbReference type="Pfam" id="PF00108"/>
    </source>
</evidence>
<dbReference type="PANTHER" id="PTHR42870">
    <property type="entry name" value="ACETYL-COA C-ACETYLTRANSFERASE"/>
    <property type="match status" value="1"/>
</dbReference>
<dbReference type="Gene3D" id="3.40.47.10">
    <property type="match status" value="1"/>
</dbReference>
<gene>
    <name evidence="3" type="ORF">GCM10007853_30310</name>
</gene>
<name>A0ABQ5VDX6_9PROT</name>
<dbReference type="EMBL" id="BSNK01000002">
    <property type="protein sequence ID" value="GLQ25157.1"/>
    <property type="molecule type" value="Genomic_DNA"/>
</dbReference>
<dbReference type="Pfam" id="PF00108">
    <property type="entry name" value="Thiolase_N"/>
    <property type="match status" value="1"/>
</dbReference>
<evidence type="ECO:0000313" key="4">
    <source>
        <dbReference type="Proteomes" id="UP001161391"/>
    </source>
</evidence>
<organism evidence="3 4">
    <name type="scientific">Algimonas ampicilliniresistens</name>
    <dbReference type="NCBI Taxonomy" id="1298735"/>
    <lineage>
        <taxon>Bacteria</taxon>
        <taxon>Pseudomonadati</taxon>
        <taxon>Pseudomonadota</taxon>
        <taxon>Alphaproteobacteria</taxon>
        <taxon>Maricaulales</taxon>
        <taxon>Robiginitomaculaceae</taxon>
        <taxon>Algimonas</taxon>
    </lineage>
</organism>
<protein>
    <submittedName>
        <fullName evidence="3">Acetyl-CoA acetyltransferase</fullName>
    </submittedName>
</protein>
<dbReference type="Pfam" id="PF22691">
    <property type="entry name" value="Thiolase_C_1"/>
    <property type="match status" value="1"/>
</dbReference>
<feature type="domain" description="Thiolase N-terminal" evidence="1">
    <location>
        <begin position="6"/>
        <end position="136"/>
    </location>
</feature>
<dbReference type="InterPro" id="IPR016039">
    <property type="entry name" value="Thiolase-like"/>
</dbReference>
<dbReference type="Proteomes" id="UP001161391">
    <property type="component" value="Unassembled WGS sequence"/>
</dbReference>
<keyword evidence="4" id="KW-1185">Reference proteome</keyword>
<proteinExistence type="predicted"/>
<dbReference type="SUPFAM" id="SSF53901">
    <property type="entry name" value="Thiolase-like"/>
    <property type="match status" value="2"/>
</dbReference>
<sequence>MTTKHVYILGGTQTDFSKNWARENLDIEQAFSETLHSGLESAKLDASDIETGHVGNFVAELFAGQGLLGGFFGMADTTLDGLPTARHEAACASGSIAILAAMSEIEAGRYGLACVLGLEQMRNVPGHVAADYLGAAAWRGHEYQDAKYIWPRSFSDLAEEYERRYGLNYDHLMRISEINFDNAKRNPNAQTRNWTFTPDNFTADDDANPVIEGRTRKMDCGQVTDGAAVVFLASEARAKRYADEHGVALESLPRITGWGHRSAPISYQRKVEASANDDYVFPQVRRAVLDARQRSGVNSIDDLDLVETHDCFAMTEYMAVDHLGITAPGEAWKAVEDGSIEMGGRIPVNPSGGLIGLGHPVGATGVRMVLDAAKQVTNTAGDYQVESANRVQTLNIGGSTTTTVSFIVETAA</sequence>